<keyword evidence="1" id="KW-0732">Signal</keyword>
<protein>
    <submittedName>
        <fullName evidence="3">Secreted protein</fullName>
    </submittedName>
</protein>
<dbReference type="Proteomes" id="UP000050741">
    <property type="component" value="Unassembled WGS sequence"/>
</dbReference>
<feature type="signal peptide" evidence="1">
    <location>
        <begin position="1"/>
        <end position="24"/>
    </location>
</feature>
<reference evidence="2" key="1">
    <citation type="submission" date="2014-05" db="EMBL/GenBank/DDBJ databases">
        <title>The genome and life-stage specific transcriptomes of Globodera pallida elucidate key aspects of plant parasitism by a cyst nematode.</title>
        <authorList>
            <person name="Cotton J.A."/>
            <person name="Lilley C.J."/>
            <person name="Jones L.M."/>
            <person name="Kikuchi T."/>
            <person name="Reid A.J."/>
            <person name="Thorpe P."/>
            <person name="Tsai I.J."/>
            <person name="Beasley H."/>
            <person name="Blok V."/>
            <person name="Cock P.J.A."/>
            <person name="Van den Akker S.E."/>
            <person name="Holroyd N."/>
            <person name="Hunt M."/>
            <person name="Mantelin S."/>
            <person name="Naghra H."/>
            <person name="Pain A."/>
            <person name="Palomares-Rius J.E."/>
            <person name="Zarowiecki M."/>
            <person name="Berriman M."/>
            <person name="Jones J.T."/>
            <person name="Urwin P.E."/>
        </authorList>
    </citation>
    <scope>NUCLEOTIDE SEQUENCE [LARGE SCALE GENOMIC DNA]</scope>
    <source>
        <strain evidence="2">Lindley</strain>
    </source>
</reference>
<evidence type="ECO:0000313" key="3">
    <source>
        <dbReference type="WBParaSite" id="GPLIN_000758100"/>
    </source>
</evidence>
<accession>A0A183C3Y7</accession>
<organism evidence="2 3">
    <name type="scientific">Globodera pallida</name>
    <name type="common">Potato cyst nematode worm</name>
    <name type="synonym">Heterodera pallida</name>
    <dbReference type="NCBI Taxonomy" id="36090"/>
    <lineage>
        <taxon>Eukaryota</taxon>
        <taxon>Metazoa</taxon>
        <taxon>Ecdysozoa</taxon>
        <taxon>Nematoda</taxon>
        <taxon>Chromadorea</taxon>
        <taxon>Rhabditida</taxon>
        <taxon>Tylenchina</taxon>
        <taxon>Tylenchomorpha</taxon>
        <taxon>Tylenchoidea</taxon>
        <taxon>Heteroderidae</taxon>
        <taxon>Heteroderinae</taxon>
        <taxon>Globodera</taxon>
    </lineage>
</organism>
<feature type="chain" id="PRO_5008147025" evidence="1">
    <location>
        <begin position="25"/>
        <end position="77"/>
    </location>
</feature>
<keyword evidence="2" id="KW-1185">Reference proteome</keyword>
<proteinExistence type="predicted"/>
<evidence type="ECO:0000313" key="2">
    <source>
        <dbReference type="Proteomes" id="UP000050741"/>
    </source>
</evidence>
<reference evidence="3" key="2">
    <citation type="submission" date="2016-06" db="UniProtKB">
        <authorList>
            <consortium name="WormBaseParasite"/>
        </authorList>
    </citation>
    <scope>IDENTIFICATION</scope>
</reference>
<dbReference type="AlphaFoldDB" id="A0A183C3Y7"/>
<dbReference type="WBParaSite" id="GPLIN_000758100">
    <property type="protein sequence ID" value="GPLIN_000758100"/>
    <property type="gene ID" value="GPLIN_000758100"/>
</dbReference>
<evidence type="ECO:0000256" key="1">
    <source>
        <dbReference type="SAM" id="SignalP"/>
    </source>
</evidence>
<sequence>MGSKCDSHSFVAVLLAITILFVQTRRHIIANNHKAETNELSEYRLTIPIDLTRLFKHQIWSIELFIYQYEETKYSNH</sequence>
<name>A0A183C3Y7_GLOPA</name>